<organism evidence="1 2">
    <name type="scientific">Mycena metata</name>
    <dbReference type="NCBI Taxonomy" id="1033252"/>
    <lineage>
        <taxon>Eukaryota</taxon>
        <taxon>Fungi</taxon>
        <taxon>Dikarya</taxon>
        <taxon>Basidiomycota</taxon>
        <taxon>Agaricomycotina</taxon>
        <taxon>Agaricomycetes</taxon>
        <taxon>Agaricomycetidae</taxon>
        <taxon>Agaricales</taxon>
        <taxon>Marasmiineae</taxon>
        <taxon>Mycenaceae</taxon>
        <taxon>Mycena</taxon>
    </lineage>
</organism>
<dbReference type="AlphaFoldDB" id="A0AAD7NM02"/>
<accession>A0AAD7NM02</accession>
<protein>
    <submittedName>
        <fullName evidence="1">Uncharacterized protein</fullName>
    </submittedName>
</protein>
<comment type="caution">
    <text evidence="1">The sequence shown here is derived from an EMBL/GenBank/DDBJ whole genome shotgun (WGS) entry which is preliminary data.</text>
</comment>
<gene>
    <name evidence="1" type="ORF">B0H16DRAFT_1717342</name>
</gene>
<proteinExistence type="predicted"/>
<sequence length="239" mass="27717">MDGQFIIMQTPFMRDVLLRDQVQSWHRETLEAESGRHGVVTYGCHDFFKQGIILVSFVFSSILLRWAPRIFDERHHKSHFAQLVNVIAELCTQGLGYAFDERLYSAVFAFFSLVTLHILKSLSPQILNFSSAHWQRNGFISAFVEFMCSRIPGWSTLSEQSRKAEALALRMRAEALIKGCFIHWKRSLHKIKQVIGAKHLFRFEVLLNVLESEHWTAVEFFEAVELIRADFAGVRPWLS</sequence>
<dbReference type="EMBL" id="JARKIB010000024">
    <property type="protein sequence ID" value="KAJ7766115.1"/>
    <property type="molecule type" value="Genomic_DNA"/>
</dbReference>
<reference evidence="1" key="1">
    <citation type="submission" date="2023-03" db="EMBL/GenBank/DDBJ databases">
        <title>Massive genome expansion in bonnet fungi (Mycena s.s.) driven by repeated elements and novel gene families across ecological guilds.</title>
        <authorList>
            <consortium name="Lawrence Berkeley National Laboratory"/>
            <person name="Harder C.B."/>
            <person name="Miyauchi S."/>
            <person name="Viragh M."/>
            <person name="Kuo A."/>
            <person name="Thoen E."/>
            <person name="Andreopoulos B."/>
            <person name="Lu D."/>
            <person name="Skrede I."/>
            <person name="Drula E."/>
            <person name="Henrissat B."/>
            <person name="Morin E."/>
            <person name="Kohler A."/>
            <person name="Barry K."/>
            <person name="LaButti K."/>
            <person name="Morin E."/>
            <person name="Salamov A."/>
            <person name="Lipzen A."/>
            <person name="Mereny Z."/>
            <person name="Hegedus B."/>
            <person name="Baldrian P."/>
            <person name="Stursova M."/>
            <person name="Weitz H."/>
            <person name="Taylor A."/>
            <person name="Grigoriev I.V."/>
            <person name="Nagy L.G."/>
            <person name="Martin F."/>
            <person name="Kauserud H."/>
        </authorList>
    </citation>
    <scope>NUCLEOTIDE SEQUENCE</scope>
    <source>
        <strain evidence="1">CBHHK182m</strain>
    </source>
</reference>
<keyword evidence="2" id="KW-1185">Reference proteome</keyword>
<name>A0AAD7NM02_9AGAR</name>
<evidence type="ECO:0000313" key="2">
    <source>
        <dbReference type="Proteomes" id="UP001215598"/>
    </source>
</evidence>
<dbReference type="Proteomes" id="UP001215598">
    <property type="component" value="Unassembled WGS sequence"/>
</dbReference>
<evidence type="ECO:0000313" key="1">
    <source>
        <dbReference type="EMBL" id="KAJ7766115.1"/>
    </source>
</evidence>